<name>F9RN55_9VIBR</name>
<dbReference type="RefSeq" id="WP_005595112.1">
    <property type="nucleotide sequence ID" value="NZ_AFWE01000108.1"/>
</dbReference>
<organism evidence="1 2">
    <name type="scientific">Vibrio scophthalmi LMG 19158</name>
    <dbReference type="NCBI Taxonomy" id="870967"/>
    <lineage>
        <taxon>Bacteria</taxon>
        <taxon>Pseudomonadati</taxon>
        <taxon>Pseudomonadota</taxon>
        <taxon>Gammaproteobacteria</taxon>
        <taxon>Vibrionales</taxon>
        <taxon>Vibrionaceae</taxon>
        <taxon>Vibrio</taxon>
    </lineage>
</organism>
<evidence type="ECO:0000313" key="2">
    <source>
        <dbReference type="Proteomes" id="UP000004349"/>
    </source>
</evidence>
<dbReference type="EMBL" id="AFWE01000108">
    <property type="protein sequence ID" value="EGU37410.1"/>
    <property type="molecule type" value="Genomic_DNA"/>
</dbReference>
<protein>
    <submittedName>
        <fullName evidence="1">Uncharacterized protein</fullName>
    </submittedName>
</protein>
<dbReference type="Proteomes" id="UP000004349">
    <property type="component" value="Unassembled WGS sequence"/>
</dbReference>
<sequence>MVLLCRRIGISGEKIHIQKIDGKYEARQALAIFGNFPMSEAELEKIDYNPFHNDFIGEYAIGKGETTDKAIAAMEENFSVIEKSLWL</sequence>
<dbReference type="AlphaFoldDB" id="F9RN55"/>
<gene>
    <name evidence="1" type="ORF">VIS19158_08845</name>
</gene>
<accession>F9RN55</accession>
<proteinExistence type="predicted"/>
<evidence type="ECO:0000313" key="1">
    <source>
        <dbReference type="EMBL" id="EGU37410.1"/>
    </source>
</evidence>
<comment type="caution">
    <text evidence="1">The sequence shown here is derived from an EMBL/GenBank/DDBJ whole genome shotgun (WGS) entry which is preliminary data.</text>
</comment>
<reference evidence="1 2" key="1">
    <citation type="journal article" date="2012" name="Int. J. Syst. Evol. Microbiol.">
        <title>Vibrio caribbeanicus sp. nov., isolated from the marine sponge Scleritoderma cyanea.</title>
        <authorList>
            <person name="Hoffmann M."/>
            <person name="Monday S.R."/>
            <person name="Allard M.W."/>
            <person name="Strain E.A."/>
            <person name="Whittaker P."/>
            <person name="Naum M."/>
            <person name="McCarthy P.J."/>
            <person name="Lopez J.V."/>
            <person name="Fischer M."/>
            <person name="Brown E.W."/>
        </authorList>
    </citation>
    <scope>NUCLEOTIDE SEQUENCE [LARGE SCALE GENOMIC DNA]</scope>
    <source>
        <strain evidence="1 2">LMG 19158</strain>
    </source>
</reference>